<evidence type="ECO:0000313" key="3">
    <source>
        <dbReference type="Proteomes" id="UP001165293"/>
    </source>
</evidence>
<dbReference type="EMBL" id="JAJGAK010000001">
    <property type="protein sequence ID" value="MCC8362158.1"/>
    <property type="molecule type" value="Genomic_DNA"/>
</dbReference>
<accession>A0ABS8JF96</accession>
<evidence type="ECO:0000256" key="1">
    <source>
        <dbReference type="SAM" id="MobiDB-lite"/>
    </source>
</evidence>
<reference evidence="2" key="1">
    <citation type="submission" date="2021-10" db="EMBL/GenBank/DDBJ databases">
        <authorList>
            <person name="Lyu M."/>
            <person name="Wang X."/>
            <person name="Meng X."/>
            <person name="Xu K."/>
        </authorList>
    </citation>
    <scope>NUCLEOTIDE SEQUENCE</scope>
    <source>
        <strain evidence="2">A6</strain>
    </source>
</reference>
<dbReference type="RefSeq" id="WP_230525782.1">
    <property type="nucleotide sequence ID" value="NZ_JAJGAK010000001.1"/>
</dbReference>
<protein>
    <submittedName>
        <fullName evidence="2">Uncharacterized protein</fullName>
    </submittedName>
</protein>
<dbReference type="Proteomes" id="UP001165293">
    <property type="component" value="Unassembled WGS sequence"/>
</dbReference>
<proteinExistence type="predicted"/>
<gene>
    <name evidence="2" type="ORF">LK996_03600</name>
</gene>
<keyword evidence="3" id="KW-1185">Reference proteome</keyword>
<feature type="region of interest" description="Disordered" evidence="1">
    <location>
        <begin position="49"/>
        <end position="68"/>
    </location>
</feature>
<organism evidence="2 3">
    <name type="scientific">Noviluteimonas lactosilytica</name>
    <dbReference type="NCBI Taxonomy" id="2888523"/>
    <lineage>
        <taxon>Bacteria</taxon>
        <taxon>Pseudomonadati</taxon>
        <taxon>Pseudomonadota</taxon>
        <taxon>Gammaproteobacteria</taxon>
        <taxon>Lysobacterales</taxon>
        <taxon>Lysobacteraceae</taxon>
        <taxon>Noviluteimonas</taxon>
    </lineage>
</organism>
<comment type="caution">
    <text evidence="2">The sequence shown here is derived from an EMBL/GenBank/DDBJ whole genome shotgun (WGS) entry which is preliminary data.</text>
</comment>
<evidence type="ECO:0000313" key="2">
    <source>
        <dbReference type="EMBL" id="MCC8362158.1"/>
    </source>
</evidence>
<sequence>MTSPIRSFVVRIYRQGRDGVDGVVEDVRTGKARPFHSIAELWAVLRSPAQRGGPRRDARPEVPPPSAD</sequence>
<name>A0ABS8JF96_9GAMM</name>